<proteinExistence type="predicted"/>
<evidence type="ECO:0000256" key="1">
    <source>
        <dbReference type="SAM" id="SignalP"/>
    </source>
</evidence>
<gene>
    <name evidence="2" type="ORF">NJR55_12090</name>
</gene>
<dbReference type="PROSITE" id="PS51257">
    <property type="entry name" value="PROKAR_LIPOPROTEIN"/>
    <property type="match status" value="1"/>
</dbReference>
<reference evidence="2" key="1">
    <citation type="submission" date="2022-06" db="EMBL/GenBank/DDBJ databases">
        <title>Idiomarina rhizosphaerae M1R2S28.</title>
        <authorList>
            <person name="Sun J.-Q."/>
            <person name="Li L.-F."/>
        </authorList>
    </citation>
    <scope>NUCLEOTIDE SEQUENCE</scope>
    <source>
        <strain evidence="2">M1R2S28</strain>
    </source>
</reference>
<dbReference type="RefSeq" id="WP_253620177.1">
    <property type="nucleotide sequence ID" value="NZ_JAMZDE010000008.1"/>
</dbReference>
<evidence type="ECO:0008006" key="4">
    <source>
        <dbReference type="Google" id="ProtNLM"/>
    </source>
</evidence>
<evidence type="ECO:0000313" key="3">
    <source>
        <dbReference type="Proteomes" id="UP001139474"/>
    </source>
</evidence>
<protein>
    <recommendedName>
        <fullName evidence="4">Lipoprotein</fullName>
    </recommendedName>
</protein>
<keyword evidence="1" id="KW-0732">Signal</keyword>
<accession>A0A9X2FZ61</accession>
<evidence type="ECO:0000313" key="2">
    <source>
        <dbReference type="EMBL" id="MCP1340330.1"/>
    </source>
</evidence>
<organism evidence="2 3">
    <name type="scientific">Idiomarina rhizosphaerae</name>
    <dbReference type="NCBI Taxonomy" id="2961572"/>
    <lineage>
        <taxon>Bacteria</taxon>
        <taxon>Pseudomonadati</taxon>
        <taxon>Pseudomonadota</taxon>
        <taxon>Gammaproteobacteria</taxon>
        <taxon>Alteromonadales</taxon>
        <taxon>Idiomarinaceae</taxon>
        <taxon>Idiomarina</taxon>
    </lineage>
</organism>
<dbReference type="EMBL" id="JAMZDE010000008">
    <property type="protein sequence ID" value="MCP1340330.1"/>
    <property type="molecule type" value="Genomic_DNA"/>
</dbReference>
<dbReference type="Proteomes" id="UP001139474">
    <property type="component" value="Unassembled WGS sequence"/>
</dbReference>
<feature type="chain" id="PRO_5040831788" description="Lipoprotein" evidence="1">
    <location>
        <begin position="18"/>
        <end position="771"/>
    </location>
</feature>
<sequence>MLGRLSFVAFSALLVVACSESGPPTTLSFKPEDGEQRRYQLYSDTNIKVESSYGKRSEKLKTMMLLDYEVSDKSDVYSIRMKPQFMRMEFPQGDFTSFEDDGRGSSGDSIRKMMDAGFTVDIDKDTSAMVDFIIHEEPEDFRKQGLDPLQEILNDEFGRPGFITGLKVEKGATQVVELKSPLPKITFTVEDFTDSTVTLSAAGENDEARVFGYVILERATGWTERLTMIMDMPLPEGVPASNGSMRMVTSIFPEDWLYGQDLEYLRYSEPFEIDNTDFSELNPNDKASDAEVFANDAGQLELYGGRISMRYIHPGVSFEQMGSMSIKVKELIGKDSDGNPLDIDLYESAIFTYTDMNNEKTETTIHALPLGWTDVVDNLGKMTSIEATLERYETSFEIVDFPIEKDGSSIDMEGAKAILVPTEDDNVFELTLTSTNDAYFDSQVNGVSGAVLSTFSKDESSPQWVSDAESRALAITKSGSYSVKMRLNFEDELPETIELKFNHITDNKISEKKVTFYDEETLRSDTTIAPVDTVPLFKSDAREVSVNDQDLKFSSSKLEEVEPVSFDLPQLYLTLTPEQSAVCQVSVTSNRDDNKTDLVMKENPDPNGRNVLSSLKMPKKVVYQLMTEDGVQRFFYDTEVKVELDCDGHPEWQQVDIELGEQSWMIPVDALLGEDWKERETETAMSDFLRKYRFLNASGKALAVLPQDDERYSVDYLNSEFIDFVSDEGFLRIGGRVHKVEKLVAKGEPVKKEWPHQLPPMPDFESLQEAN</sequence>
<name>A0A9X2FZ61_9GAMM</name>
<dbReference type="AlphaFoldDB" id="A0A9X2FZ61"/>
<feature type="signal peptide" evidence="1">
    <location>
        <begin position="1"/>
        <end position="17"/>
    </location>
</feature>
<keyword evidence="3" id="KW-1185">Reference proteome</keyword>
<comment type="caution">
    <text evidence="2">The sequence shown here is derived from an EMBL/GenBank/DDBJ whole genome shotgun (WGS) entry which is preliminary data.</text>
</comment>